<dbReference type="Proteomes" id="UP001160334">
    <property type="component" value="Unassembled WGS sequence"/>
</dbReference>
<keyword evidence="2" id="KW-1185">Reference proteome</keyword>
<proteinExistence type="predicted"/>
<sequence length="47" mass="4983">MLSADVDVRALMCTPGAGEGEVLVSPYAIDDHDKVLPSLQIRTVTVV</sequence>
<comment type="caution">
    <text evidence="1">The sequence shown here is derived from an EMBL/GenBank/DDBJ whole genome shotgun (WGS) entry which is preliminary data.</text>
</comment>
<reference evidence="1 2" key="1">
    <citation type="submission" date="2023-04" db="EMBL/GenBank/DDBJ databases">
        <title>Forest soil microbial communities from Buena Vista Peninsula, Colon Province, Panama.</title>
        <authorList>
            <person name="Bouskill N."/>
        </authorList>
    </citation>
    <scope>NUCLEOTIDE SEQUENCE [LARGE SCALE GENOMIC DNA]</scope>
    <source>
        <strain evidence="1 2">CFH S0262</strain>
    </source>
</reference>
<gene>
    <name evidence="1" type="ORF">M2280_006363</name>
</gene>
<name>A0ABT6MN16_9NOCA</name>
<protein>
    <submittedName>
        <fullName evidence="1">Uncharacterized protein</fullName>
    </submittedName>
</protein>
<accession>A0ABT6MN16</accession>
<evidence type="ECO:0000313" key="1">
    <source>
        <dbReference type="EMBL" id="MDH6285099.1"/>
    </source>
</evidence>
<dbReference type="EMBL" id="JARXVC010000040">
    <property type="protein sequence ID" value="MDH6285099.1"/>
    <property type="molecule type" value="Genomic_DNA"/>
</dbReference>
<organism evidence="1 2">
    <name type="scientific">Prescottella agglutinans</name>
    <dbReference type="NCBI Taxonomy" id="1644129"/>
    <lineage>
        <taxon>Bacteria</taxon>
        <taxon>Bacillati</taxon>
        <taxon>Actinomycetota</taxon>
        <taxon>Actinomycetes</taxon>
        <taxon>Mycobacteriales</taxon>
        <taxon>Nocardiaceae</taxon>
        <taxon>Prescottella</taxon>
    </lineage>
</organism>
<dbReference type="RefSeq" id="WP_280764245.1">
    <property type="nucleotide sequence ID" value="NZ_JARXVC010000040.1"/>
</dbReference>
<evidence type="ECO:0000313" key="2">
    <source>
        <dbReference type="Proteomes" id="UP001160334"/>
    </source>
</evidence>